<dbReference type="InterPro" id="IPR011990">
    <property type="entry name" value="TPR-like_helical_dom_sf"/>
</dbReference>
<evidence type="ECO:0000256" key="9">
    <source>
        <dbReference type="PIRNR" id="PIRNR038922"/>
    </source>
</evidence>
<keyword evidence="13" id="KW-1185">Reference proteome</keyword>
<dbReference type="GO" id="GO:0005783">
    <property type="term" value="C:endoplasmic reticulum"/>
    <property type="evidence" value="ECO:0007669"/>
    <property type="project" value="UniProtKB-SubCell"/>
</dbReference>
<keyword evidence="7 9" id="KW-0733">Signal recognition particle</keyword>
<feature type="domain" description="Signal recognition particle SRP72 subunit RNA-binding" evidence="11">
    <location>
        <begin position="510"/>
        <end position="562"/>
    </location>
</feature>
<evidence type="ECO:0000256" key="10">
    <source>
        <dbReference type="SAM" id="MobiDB-lite"/>
    </source>
</evidence>
<dbReference type="SUPFAM" id="SSF48452">
    <property type="entry name" value="TPR-like"/>
    <property type="match status" value="1"/>
</dbReference>
<dbReference type="GO" id="GO:0008312">
    <property type="term" value="F:7S RNA binding"/>
    <property type="evidence" value="ECO:0007669"/>
    <property type="project" value="InterPro"/>
</dbReference>
<proteinExistence type="inferred from homology"/>
<dbReference type="PANTHER" id="PTHR14094">
    <property type="entry name" value="SIGNAL RECOGNITION PARTICLE 72"/>
    <property type="match status" value="1"/>
</dbReference>
<evidence type="ECO:0000256" key="5">
    <source>
        <dbReference type="ARBA" id="ARBA00022490"/>
    </source>
</evidence>
<evidence type="ECO:0000256" key="6">
    <source>
        <dbReference type="ARBA" id="ARBA00022824"/>
    </source>
</evidence>
<keyword evidence="8 9" id="KW-0687">Ribonucleoprotein</keyword>
<evidence type="ECO:0000256" key="1">
    <source>
        <dbReference type="ARBA" id="ARBA00004240"/>
    </source>
</evidence>
<keyword evidence="5 9" id="KW-0963">Cytoplasm</keyword>
<dbReference type="InterPro" id="IPR031545">
    <property type="entry name" value="SRP72_TPR-like"/>
</dbReference>
<dbReference type="InterPro" id="IPR013699">
    <property type="entry name" value="Signal_recog_part_SRP72_RNA-bd"/>
</dbReference>
<dbReference type="Pfam" id="PF17004">
    <property type="entry name" value="SRP_TPR_like"/>
    <property type="match status" value="1"/>
</dbReference>
<feature type="region of interest" description="Disordered" evidence="10">
    <location>
        <begin position="559"/>
        <end position="623"/>
    </location>
</feature>
<dbReference type="Proteomes" id="UP001165063">
    <property type="component" value="Unassembled WGS sequence"/>
</dbReference>
<feature type="region of interest" description="Disordered" evidence="10">
    <location>
        <begin position="518"/>
        <end position="544"/>
    </location>
</feature>
<dbReference type="EMBL" id="BSXU01000062">
    <property type="protein sequence ID" value="GMG19098.1"/>
    <property type="molecule type" value="Genomic_DNA"/>
</dbReference>
<dbReference type="AlphaFoldDB" id="A0A9W6YR27"/>
<evidence type="ECO:0000256" key="2">
    <source>
        <dbReference type="ARBA" id="ARBA00004496"/>
    </source>
</evidence>
<keyword evidence="6" id="KW-0256">Endoplasmic reticulum</keyword>
<dbReference type="GO" id="GO:0005786">
    <property type="term" value="C:signal recognition particle, endoplasmic reticulum targeting"/>
    <property type="evidence" value="ECO:0007669"/>
    <property type="project" value="UniProtKB-UniRule"/>
</dbReference>
<comment type="caution">
    <text evidence="12">The sequence shown here is derived from an EMBL/GenBank/DDBJ whole genome shotgun (WGS) entry which is preliminary data.</text>
</comment>
<dbReference type="PANTHER" id="PTHR14094:SF9">
    <property type="entry name" value="SIGNAL RECOGNITION PARTICLE SUBUNIT SRP72"/>
    <property type="match status" value="1"/>
</dbReference>
<accession>A0A9W6YR27</accession>
<dbReference type="GO" id="GO:0006614">
    <property type="term" value="P:SRP-dependent cotranslational protein targeting to membrane"/>
    <property type="evidence" value="ECO:0007669"/>
    <property type="project" value="UniProtKB-UniRule"/>
</dbReference>
<comment type="function">
    <text evidence="9">Component of the signal recognition particle (SRP) complex, a ribonucleoprotein complex that mediates the cotranslational targeting of secretory and membrane proteins to the endoplasmic reticulum (ER).</text>
</comment>
<feature type="compositionally biased region" description="Basic residues" evidence="10">
    <location>
        <begin position="523"/>
        <end position="537"/>
    </location>
</feature>
<dbReference type="OrthoDB" id="5421607at2759"/>
<dbReference type="PIRSF" id="PIRSF038922">
    <property type="entry name" value="SRP72"/>
    <property type="match status" value="1"/>
</dbReference>
<protein>
    <recommendedName>
        <fullName evidence="4 9">Signal recognition particle subunit SRP72</fullName>
    </recommendedName>
</protein>
<evidence type="ECO:0000313" key="12">
    <source>
        <dbReference type="EMBL" id="GMG19098.1"/>
    </source>
</evidence>
<comment type="subcellular location">
    <subcellularLocation>
        <location evidence="2 9">Cytoplasm</location>
    </subcellularLocation>
    <subcellularLocation>
        <location evidence="1">Endoplasmic reticulum</location>
    </subcellularLocation>
</comment>
<dbReference type="GO" id="GO:0043022">
    <property type="term" value="F:ribosome binding"/>
    <property type="evidence" value="ECO:0007669"/>
    <property type="project" value="TreeGrafter"/>
</dbReference>
<sequence>MSLVKLLSKLELYSESDSHQQVLETGLAVLKKDPLNVNALRQSLVALINLEKYSEAVKLLQKQTKISNDVSLLLEKAYVFYKLNDFNGLQSLIKLHPSAEDSTGFQHILAQYYYRAGKSGDALKIYQKLAKENKLKSEQLDISVNERAVISQLKSQSNGYNDTINPVSQGNPNSYDLLFNDALIKIRDHDFENALNLLKQALAKATVQLAEYDEEERISELTPIQIQIAYVNQLLNRPEEAISLLEGVSSIKDSIFKLIITNNLLSLRDLSDSNPALLYRRLELPNALSVKILNKLTLPQIEILQRNEILLAHQSGKNVSHSAKSHINQFPGSALPSALNTLSKLGNQNLFKYVASNPTDLATSLLAVQLSIDNGNLNNACIILERLAKSDLDNLKRPSVARLLLTVYDKLDRKNSKIELLNQIYSVLIKQQENLDLTYLKFIGFELLAFDETKAKNLFAKLSQYNDVLISAVIEDSSNNNNLTSVDELIAGVDVSDLIKKDIQPLLSSKIKKPSTTVSSAKITKKKAKKARSKPKRLPKDLTQKIDEERWLPLKDRSYYRPKKSKKNMKDTQGGAIDAATEEKFNISARESTPAPAVEQSHGRSHASGSSKKNKKNKKKGRK</sequence>
<reference evidence="12" key="1">
    <citation type="submission" date="2023-04" db="EMBL/GenBank/DDBJ databases">
        <title>Ambrosiozyma monospora NBRC 1965.</title>
        <authorList>
            <person name="Ichikawa N."/>
            <person name="Sato H."/>
            <person name="Tonouchi N."/>
        </authorList>
    </citation>
    <scope>NUCLEOTIDE SEQUENCE</scope>
    <source>
        <strain evidence="12">NBRC 1965</strain>
    </source>
</reference>
<evidence type="ECO:0000256" key="3">
    <source>
        <dbReference type="ARBA" id="ARBA00007676"/>
    </source>
</evidence>
<dbReference type="Gene3D" id="1.25.40.10">
    <property type="entry name" value="Tetratricopeptide repeat domain"/>
    <property type="match status" value="2"/>
</dbReference>
<feature type="compositionally biased region" description="Basic residues" evidence="10">
    <location>
        <begin position="612"/>
        <end position="623"/>
    </location>
</feature>
<gene>
    <name evidence="12" type="ORF">Amon01_000020600</name>
</gene>
<dbReference type="Pfam" id="PF08492">
    <property type="entry name" value="SRP72"/>
    <property type="match status" value="1"/>
</dbReference>
<evidence type="ECO:0000313" key="13">
    <source>
        <dbReference type="Proteomes" id="UP001165063"/>
    </source>
</evidence>
<evidence type="ECO:0000256" key="8">
    <source>
        <dbReference type="ARBA" id="ARBA00023274"/>
    </source>
</evidence>
<evidence type="ECO:0000256" key="4">
    <source>
        <dbReference type="ARBA" id="ARBA00018350"/>
    </source>
</evidence>
<dbReference type="InterPro" id="IPR026270">
    <property type="entry name" value="SRP72"/>
</dbReference>
<evidence type="ECO:0000259" key="11">
    <source>
        <dbReference type="Pfam" id="PF08492"/>
    </source>
</evidence>
<name>A0A9W6YR27_AMBMO</name>
<organism evidence="12 13">
    <name type="scientific">Ambrosiozyma monospora</name>
    <name type="common">Yeast</name>
    <name type="synonym">Endomycopsis monosporus</name>
    <dbReference type="NCBI Taxonomy" id="43982"/>
    <lineage>
        <taxon>Eukaryota</taxon>
        <taxon>Fungi</taxon>
        <taxon>Dikarya</taxon>
        <taxon>Ascomycota</taxon>
        <taxon>Saccharomycotina</taxon>
        <taxon>Pichiomycetes</taxon>
        <taxon>Pichiales</taxon>
        <taxon>Pichiaceae</taxon>
        <taxon>Ambrosiozyma</taxon>
    </lineage>
</organism>
<evidence type="ECO:0000256" key="7">
    <source>
        <dbReference type="ARBA" id="ARBA00023135"/>
    </source>
</evidence>
<comment type="similarity">
    <text evidence="3 9">Belongs to the SRP72 family.</text>
</comment>